<dbReference type="EMBL" id="CM051402">
    <property type="protein sequence ID" value="KAJ4711017.1"/>
    <property type="molecule type" value="Genomic_DNA"/>
</dbReference>
<dbReference type="Proteomes" id="UP001164539">
    <property type="component" value="Chromosome 9"/>
</dbReference>
<sequence length="371" mass="41115">MEEALRRLNGMTHLAESESRNSFKDNKKNGITATTNNKRSLKESGNNTGTAMRYRGVRRRPWGRYAAEIRDPQSKERRWLGTFDTAEEAACAYDCAARAMRGLKARTNFVYPATEPHPTPDHFLPPFNFSKQSQPSIGDLPTRQFNPSSNWPSFANPHVADHHFSGLSANQRNSSVNMLLLRDLLNSSSNSSLYTPTQPLYGQFPFTGNSSSPTPSVFSGGSLLMNASNNTSTKCVGDASTTNMSDAFRGTAISVPVTEEHHGYNTTDALFKIYPSSRLHGILSPRAFGFCRSMDGLKRGIKNEHFGFYFGFQGGPRQFEDFNEVTGSQAVLYANELLPLNQQVGPESISDDIFQYHPELLSAFAARVQNA</sequence>
<accession>A0ACC1XJ55</accession>
<comment type="caution">
    <text evidence="1">The sequence shown here is derived from an EMBL/GenBank/DDBJ whole genome shotgun (WGS) entry which is preliminary data.</text>
</comment>
<organism evidence="1 2">
    <name type="scientific">Melia azedarach</name>
    <name type="common">Chinaberry tree</name>
    <dbReference type="NCBI Taxonomy" id="155640"/>
    <lineage>
        <taxon>Eukaryota</taxon>
        <taxon>Viridiplantae</taxon>
        <taxon>Streptophyta</taxon>
        <taxon>Embryophyta</taxon>
        <taxon>Tracheophyta</taxon>
        <taxon>Spermatophyta</taxon>
        <taxon>Magnoliopsida</taxon>
        <taxon>eudicotyledons</taxon>
        <taxon>Gunneridae</taxon>
        <taxon>Pentapetalae</taxon>
        <taxon>rosids</taxon>
        <taxon>malvids</taxon>
        <taxon>Sapindales</taxon>
        <taxon>Meliaceae</taxon>
        <taxon>Melia</taxon>
    </lineage>
</organism>
<gene>
    <name evidence="1" type="ORF">OWV82_017104</name>
</gene>
<name>A0ACC1XJ55_MELAZ</name>
<protein>
    <submittedName>
        <fullName evidence="1">Ethylene-responsive transcription factor</fullName>
    </submittedName>
</protein>
<evidence type="ECO:0000313" key="1">
    <source>
        <dbReference type="EMBL" id="KAJ4711017.1"/>
    </source>
</evidence>
<proteinExistence type="predicted"/>
<reference evidence="1 2" key="1">
    <citation type="journal article" date="2023" name="Science">
        <title>Complex scaffold remodeling in plant triterpene biosynthesis.</title>
        <authorList>
            <person name="De La Pena R."/>
            <person name="Hodgson H."/>
            <person name="Liu J.C."/>
            <person name="Stephenson M.J."/>
            <person name="Martin A.C."/>
            <person name="Owen C."/>
            <person name="Harkess A."/>
            <person name="Leebens-Mack J."/>
            <person name="Jimenez L.E."/>
            <person name="Osbourn A."/>
            <person name="Sattely E.S."/>
        </authorList>
    </citation>
    <scope>NUCLEOTIDE SEQUENCE [LARGE SCALE GENOMIC DNA]</scope>
    <source>
        <strain evidence="2">cv. JPN11</strain>
        <tissue evidence="1">Leaf</tissue>
    </source>
</reference>
<keyword evidence="2" id="KW-1185">Reference proteome</keyword>
<evidence type="ECO:0000313" key="2">
    <source>
        <dbReference type="Proteomes" id="UP001164539"/>
    </source>
</evidence>